<name>A0A9W7E1E6_9STRA</name>
<keyword evidence="3" id="KW-1185">Reference proteome</keyword>
<evidence type="ECO:0000256" key="1">
    <source>
        <dbReference type="SAM" id="MobiDB-lite"/>
    </source>
</evidence>
<feature type="region of interest" description="Disordered" evidence="1">
    <location>
        <begin position="34"/>
        <end position="56"/>
    </location>
</feature>
<dbReference type="AlphaFoldDB" id="A0A9W7E1E6"/>
<evidence type="ECO:0000313" key="3">
    <source>
        <dbReference type="Proteomes" id="UP001165082"/>
    </source>
</evidence>
<evidence type="ECO:0000313" key="2">
    <source>
        <dbReference type="EMBL" id="GMH58543.1"/>
    </source>
</evidence>
<proteinExistence type="predicted"/>
<protein>
    <submittedName>
        <fullName evidence="2">Uncharacterized protein</fullName>
    </submittedName>
</protein>
<organism evidence="2 3">
    <name type="scientific">Triparma retinervis</name>
    <dbReference type="NCBI Taxonomy" id="2557542"/>
    <lineage>
        <taxon>Eukaryota</taxon>
        <taxon>Sar</taxon>
        <taxon>Stramenopiles</taxon>
        <taxon>Ochrophyta</taxon>
        <taxon>Bolidophyceae</taxon>
        <taxon>Parmales</taxon>
        <taxon>Triparmaceae</taxon>
        <taxon>Triparma</taxon>
    </lineage>
</organism>
<reference evidence="2" key="1">
    <citation type="submission" date="2022-07" db="EMBL/GenBank/DDBJ databases">
        <title>Genome analysis of Parmales, a sister group of diatoms, reveals the evolutionary specialization of diatoms from phago-mixotrophs to photoautotrophs.</title>
        <authorList>
            <person name="Ban H."/>
            <person name="Sato S."/>
            <person name="Yoshikawa S."/>
            <person name="Kazumasa Y."/>
            <person name="Nakamura Y."/>
            <person name="Ichinomiya M."/>
            <person name="Saitoh K."/>
            <person name="Sato N."/>
            <person name="Blanc-Mathieu R."/>
            <person name="Endo H."/>
            <person name="Kuwata A."/>
            <person name="Ogata H."/>
        </authorList>
    </citation>
    <scope>NUCLEOTIDE SEQUENCE</scope>
</reference>
<comment type="caution">
    <text evidence="2">The sequence shown here is derived from an EMBL/GenBank/DDBJ whole genome shotgun (WGS) entry which is preliminary data.</text>
</comment>
<dbReference type="Proteomes" id="UP001165082">
    <property type="component" value="Unassembled WGS sequence"/>
</dbReference>
<sequence>MSKVWSFAVLRSHDYYLTLARSSKRRIKELLSPSSSSSLPLRASGSGTSQAQKRGNLTERCRRQFKVAVMYGILGNAEKEARFWGEMNNTVTRMGGEGATREGAGVWGAVKMLGLAAGRQEAVAIVRTWWASMRGNRGRGVRWIRYWGLVEMARIMGGRGWREEEPIEACMEAEAHTHP</sequence>
<dbReference type="EMBL" id="BRXZ01005002">
    <property type="protein sequence ID" value="GMH58543.1"/>
    <property type="molecule type" value="Genomic_DNA"/>
</dbReference>
<feature type="compositionally biased region" description="Polar residues" evidence="1">
    <location>
        <begin position="45"/>
        <end position="55"/>
    </location>
</feature>
<gene>
    <name evidence="2" type="ORF">TrRE_jg626</name>
</gene>
<accession>A0A9W7E1E6</accession>